<comment type="caution">
    <text evidence="2">The sequence shown here is derived from an EMBL/GenBank/DDBJ whole genome shotgun (WGS) entry which is preliminary data.</text>
</comment>
<dbReference type="SUPFAM" id="SSF47413">
    <property type="entry name" value="lambda repressor-like DNA-binding domains"/>
    <property type="match status" value="1"/>
</dbReference>
<protein>
    <submittedName>
        <fullName evidence="2">Transcriptional regulator</fullName>
    </submittedName>
</protein>
<dbReference type="Proteomes" id="UP000649259">
    <property type="component" value="Unassembled WGS sequence"/>
</dbReference>
<proteinExistence type="predicted"/>
<dbReference type="Pfam" id="PF19054">
    <property type="entry name" value="DUF5753"/>
    <property type="match status" value="1"/>
</dbReference>
<evidence type="ECO:0000259" key="1">
    <source>
        <dbReference type="PROSITE" id="PS50943"/>
    </source>
</evidence>
<organism evidence="2 3">
    <name type="scientific">Streptomyces asoensis</name>
    <dbReference type="NCBI Taxonomy" id="249586"/>
    <lineage>
        <taxon>Bacteria</taxon>
        <taxon>Bacillati</taxon>
        <taxon>Actinomycetota</taxon>
        <taxon>Actinomycetes</taxon>
        <taxon>Kitasatosporales</taxon>
        <taxon>Streptomycetaceae</taxon>
        <taxon>Streptomyces</taxon>
    </lineage>
</organism>
<dbReference type="RefSeq" id="WP_189928715.1">
    <property type="nucleotide sequence ID" value="NZ_BMSI01000031.1"/>
</dbReference>
<dbReference type="Gene3D" id="1.10.260.40">
    <property type="entry name" value="lambda repressor-like DNA-binding domains"/>
    <property type="match status" value="1"/>
</dbReference>
<gene>
    <name evidence="2" type="ORF">Saso_45720</name>
</gene>
<evidence type="ECO:0000313" key="3">
    <source>
        <dbReference type="Proteomes" id="UP000649259"/>
    </source>
</evidence>
<dbReference type="Pfam" id="PF13560">
    <property type="entry name" value="HTH_31"/>
    <property type="match status" value="1"/>
</dbReference>
<dbReference type="InterPro" id="IPR043917">
    <property type="entry name" value="DUF5753"/>
</dbReference>
<accession>A0ABQ3S489</accession>
<feature type="domain" description="HTH cro/C1-type" evidence="1">
    <location>
        <begin position="22"/>
        <end position="75"/>
    </location>
</feature>
<dbReference type="PROSITE" id="PS50943">
    <property type="entry name" value="HTH_CROC1"/>
    <property type="match status" value="1"/>
</dbReference>
<dbReference type="SMART" id="SM00530">
    <property type="entry name" value="HTH_XRE"/>
    <property type="match status" value="1"/>
</dbReference>
<dbReference type="InterPro" id="IPR010982">
    <property type="entry name" value="Lambda_DNA-bd_dom_sf"/>
</dbReference>
<reference evidence="3" key="1">
    <citation type="submission" date="2023-07" db="EMBL/GenBank/DDBJ databases">
        <title>Whole genome shotgun sequence of Streptomyces cacaoi subsp. asoensis NBRC 13813.</title>
        <authorList>
            <person name="Komaki H."/>
            <person name="Tamura T."/>
        </authorList>
    </citation>
    <scope>NUCLEOTIDE SEQUENCE [LARGE SCALE GENOMIC DNA]</scope>
    <source>
        <strain evidence="3">NBRC 13813</strain>
    </source>
</reference>
<evidence type="ECO:0000313" key="2">
    <source>
        <dbReference type="EMBL" id="GHI62922.1"/>
    </source>
</evidence>
<dbReference type="GeneID" id="91472419"/>
<name>A0ABQ3S489_9ACTN</name>
<dbReference type="InterPro" id="IPR001387">
    <property type="entry name" value="Cro/C1-type_HTH"/>
</dbReference>
<dbReference type="EMBL" id="BNEB01000003">
    <property type="protein sequence ID" value="GHI62922.1"/>
    <property type="molecule type" value="Genomic_DNA"/>
</dbReference>
<sequence length="280" mass="31658">MPSRRAVTGRSQEPRRRFAEELRLLRGARGESLRRLGERLGWDPSTFGKMESGESLGSPEIVEALDQHYGTPGLLLTLWELALADPSQFREQYRRYMVLEAEAVSLWHYAVSTVHGLLQTPGYAREVLTLGGLVGTELNQQVEARTGRRKLLEGEDAPPFRAILSEAVLRTSLRDPREWRQQLEYLLAASERSAITLQVLPHSAGLYGLVSTDMMFLRLLDGSTVAYAENAHRGELIEETGAVERLLRRYDAMRDLAFSPADSRKFMMRMLEEVPCEPSI</sequence>
<dbReference type="CDD" id="cd00093">
    <property type="entry name" value="HTH_XRE"/>
    <property type="match status" value="1"/>
</dbReference>
<keyword evidence="3" id="KW-1185">Reference proteome</keyword>